<dbReference type="Proteomes" id="UP000315525">
    <property type="component" value="Unassembled WGS sequence"/>
</dbReference>
<name>A0A523UST9_UNCT6</name>
<dbReference type="EMBL" id="SOJN01000080">
    <property type="protein sequence ID" value="TET45598.1"/>
    <property type="molecule type" value="Genomic_DNA"/>
</dbReference>
<gene>
    <name evidence="1" type="ORF">E3J62_07380</name>
</gene>
<accession>A0A523UST9</accession>
<evidence type="ECO:0000313" key="1">
    <source>
        <dbReference type="EMBL" id="TET45598.1"/>
    </source>
</evidence>
<evidence type="ECO:0000313" key="2">
    <source>
        <dbReference type="Proteomes" id="UP000315525"/>
    </source>
</evidence>
<dbReference type="AlphaFoldDB" id="A0A523UST9"/>
<protein>
    <submittedName>
        <fullName evidence="1">Uncharacterized protein</fullName>
    </submittedName>
</protein>
<reference evidence="1 2" key="1">
    <citation type="submission" date="2019-03" db="EMBL/GenBank/DDBJ databases">
        <title>Metabolic potential of uncultured bacteria and archaea associated with petroleum seepage in deep-sea sediments.</title>
        <authorList>
            <person name="Dong X."/>
            <person name="Hubert C."/>
        </authorList>
    </citation>
    <scope>NUCLEOTIDE SEQUENCE [LARGE SCALE GENOMIC DNA]</scope>
    <source>
        <strain evidence="1">E44_bin18</strain>
    </source>
</reference>
<sequence>MVLLFWLAVTGPIARADISITASGDWTRTIDANDLQSGAGSDLTSTYESATDQVTIDISGTLGDLDNWRVDVARIDFAWHSDLHQYIKRTSDGTGGGSISGGTSYQEVINTWQTFFSGSGDRSNIAVQLKLTGVSIQIPVNNYSAMIFFMVIDTS</sequence>
<comment type="caution">
    <text evidence="1">The sequence shown here is derived from an EMBL/GenBank/DDBJ whole genome shotgun (WGS) entry which is preliminary data.</text>
</comment>
<proteinExistence type="predicted"/>
<organism evidence="1 2">
    <name type="scientific">candidate division TA06 bacterium</name>
    <dbReference type="NCBI Taxonomy" id="2250710"/>
    <lineage>
        <taxon>Bacteria</taxon>
        <taxon>Bacteria division TA06</taxon>
    </lineage>
</organism>